<evidence type="ECO:0000256" key="9">
    <source>
        <dbReference type="ARBA" id="ARBA00047639"/>
    </source>
</evidence>
<keyword evidence="3 10" id="KW-0963">Cytoplasm</keyword>
<dbReference type="SUPFAM" id="SSF55681">
    <property type="entry name" value="Class II aaRS and biotin synthetases"/>
    <property type="match status" value="1"/>
</dbReference>
<dbReference type="EC" id="6.1.1.21" evidence="10"/>
<dbReference type="SUPFAM" id="SSF52954">
    <property type="entry name" value="Class II aaRS ABD-related"/>
    <property type="match status" value="1"/>
</dbReference>
<dbReference type="EMBL" id="JACHKY010000001">
    <property type="protein sequence ID" value="MBB4797132.1"/>
    <property type="molecule type" value="Genomic_DNA"/>
</dbReference>
<name>A0A7W7N3D7_9CAUL</name>
<protein>
    <recommendedName>
        <fullName evidence="10">Histidine--tRNA ligase</fullName>
        <ecNumber evidence="10">6.1.1.21</ecNumber>
    </recommendedName>
    <alternativeName>
        <fullName evidence="10">Histidyl-tRNA synthetase</fullName>
        <shortName evidence="10">HisRS</shortName>
    </alternativeName>
</protein>
<dbReference type="InterPro" id="IPR006195">
    <property type="entry name" value="aa-tRNA-synth_II"/>
</dbReference>
<dbReference type="PANTHER" id="PTHR11476">
    <property type="entry name" value="HISTIDYL-TRNA SYNTHETASE"/>
    <property type="match status" value="1"/>
</dbReference>
<keyword evidence="6 10" id="KW-0067">ATP-binding</keyword>
<dbReference type="InterPro" id="IPR045864">
    <property type="entry name" value="aa-tRNA-synth_II/BPL/LPL"/>
</dbReference>
<evidence type="ECO:0000259" key="13">
    <source>
        <dbReference type="PROSITE" id="PS50862"/>
    </source>
</evidence>
<dbReference type="AlphaFoldDB" id="A0A7W7N3D7"/>
<dbReference type="InterPro" id="IPR015807">
    <property type="entry name" value="His-tRNA-ligase"/>
</dbReference>
<comment type="subcellular location">
    <subcellularLocation>
        <location evidence="10">Cytoplasm</location>
    </subcellularLocation>
</comment>
<dbReference type="Gene3D" id="3.40.50.800">
    <property type="entry name" value="Anticodon-binding domain"/>
    <property type="match status" value="1"/>
</dbReference>
<dbReference type="InterPro" id="IPR033656">
    <property type="entry name" value="HisRS_anticodon"/>
</dbReference>
<dbReference type="InterPro" id="IPR036621">
    <property type="entry name" value="Anticodon-bd_dom_sf"/>
</dbReference>
<evidence type="ECO:0000256" key="12">
    <source>
        <dbReference type="SAM" id="MobiDB-lite"/>
    </source>
</evidence>
<dbReference type="GO" id="GO:0004821">
    <property type="term" value="F:histidine-tRNA ligase activity"/>
    <property type="evidence" value="ECO:0007669"/>
    <property type="project" value="UniProtKB-UniRule"/>
</dbReference>
<feature type="binding site" evidence="11">
    <location>
        <begin position="93"/>
        <end position="95"/>
    </location>
    <ligand>
        <name>L-histidine</name>
        <dbReference type="ChEBI" id="CHEBI:57595"/>
    </ligand>
</feature>
<dbReference type="CDD" id="cd00859">
    <property type="entry name" value="HisRS_anticodon"/>
    <property type="match status" value="1"/>
</dbReference>
<evidence type="ECO:0000313" key="14">
    <source>
        <dbReference type="EMBL" id="MBB4797132.1"/>
    </source>
</evidence>
<keyword evidence="5 10" id="KW-0547">Nucleotide-binding</keyword>
<evidence type="ECO:0000256" key="6">
    <source>
        <dbReference type="ARBA" id="ARBA00022840"/>
    </source>
</evidence>
<evidence type="ECO:0000313" key="15">
    <source>
        <dbReference type="Proteomes" id="UP000539957"/>
    </source>
</evidence>
<organism evidence="14 15">
    <name type="scientific">Brevundimonas bullata</name>
    <dbReference type="NCBI Taxonomy" id="13160"/>
    <lineage>
        <taxon>Bacteria</taxon>
        <taxon>Pseudomonadati</taxon>
        <taxon>Pseudomonadota</taxon>
        <taxon>Alphaproteobacteria</taxon>
        <taxon>Caulobacterales</taxon>
        <taxon>Caulobacteraceae</taxon>
        <taxon>Brevundimonas</taxon>
    </lineage>
</organism>
<reference evidence="14 15" key="1">
    <citation type="submission" date="2020-08" db="EMBL/GenBank/DDBJ databases">
        <title>Functional genomics of gut bacteria from endangered species of beetles.</title>
        <authorList>
            <person name="Carlos-Shanley C."/>
        </authorList>
    </citation>
    <scope>NUCLEOTIDE SEQUENCE [LARGE SCALE GENOMIC DNA]</scope>
    <source>
        <strain evidence="14 15">S00123</strain>
    </source>
</reference>
<dbReference type="Pfam" id="PF03129">
    <property type="entry name" value="HGTP_anticodon"/>
    <property type="match status" value="1"/>
</dbReference>
<keyword evidence="7 10" id="KW-0648">Protein biosynthesis</keyword>
<dbReference type="InterPro" id="IPR004516">
    <property type="entry name" value="HisRS/HisZ"/>
</dbReference>
<keyword evidence="15" id="KW-1185">Reference proteome</keyword>
<dbReference type="GO" id="GO:0006427">
    <property type="term" value="P:histidyl-tRNA aminoacylation"/>
    <property type="evidence" value="ECO:0007669"/>
    <property type="project" value="UniProtKB-UniRule"/>
</dbReference>
<sequence length="497" mass="53172">MTDEAPLRPEARAPRGFADRRGRDLTAERRIVARVSEVYERWGFEPLETPAFEYADALGKFLPDADRPNEGVFALQDDAGSDEPGEWMALRYDHTAPLARFAAQNWETLPKPFRRYAYGPVWRNEKPGPGRFREFWQCDADTVGSDRPEADAEIIAMGCEGLRAAGLGDGQSVIRVSNRKLFDGLFDAGGVTDAVQRLTALRAVDKYDRLGLEGVRALLGEGRLDESGDYTKGARLPSAVIGAVEAFLVSAETPGLSRAGVLDAVAKAGASLGAAGEAALAELSAIDRALTAMRVGEAEVKFDPTIVRGLEYYTGAVFEAELLLDTKDDKGRAVRFGSIGGGGRYDDLVARFTGQSVPATGFSFGVSRLASALRAAGRGADDATRGPVVVIVFSEDDMQHYLDAVSELRAAGIAAELYLGRAGMKAQMKYADRRGSPAVVILGGDELAAGEVTIKDLDAGRARAAAIADNEAWKAERPGQQKVARGDLVATVRAIIE</sequence>
<evidence type="ECO:0000256" key="1">
    <source>
        <dbReference type="ARBA" id="ARBA00008226"/>
    </source>
</evidence>
<dbReference type="GO" id="GO:0005524">
    <property type="term" value="F:ATP binding"/>
    <property type="evidence" value="ECO:0007669"/>
    <property type="project" value="UniProtKB-UniRule"/>
</dbReference>
<keyword evidence="8 10" id="KW-0030">Aminoacyl-tRNA synthetase</keyword>
<evidence type="ECO:0000256" key="2">
    <source>
        <dbReference type="ARBA" id="ARBA00011738"/>
    </source>
</evidence>
<dbReference type="Pfam" id="PF13393">
    <property type="entry name" value="tRNA-synt_His"/>
    <property type="match status" value="1"/>
</dbReference>
<feature type="binding site" evidence="11">
    <location>
        <position position="123"/>
    </location>
    <ligand>
        <name>L-histidine</name>
        <dbReference type="ChEBI" id="CHEBI:57595"/>
    </ligand>
</feature>
<proteinExistence type="inferred from homology"/>
<dbReference type="Proteomes" id="UP000539957">
    <property type="component" value="Unassembled WGS sequence"/>
</dbReference>
<evidence type="ECO:0000256" key="7">
    <source>
        <dbReference type="ARBA" id="ARBA00022917"/>
    </source>
</evidence>
<dbReference type="RefSeq" id="WP_184267375.1">
    <property type="nucleotide sequence ID" value="NZ_JACHKY010000001.1"/>
</dbReference>
<evidence type="ECO:0000256" key="10">
    <source>
        <dbReference type="HAMAP-Rule" id="MF_00127"/>
    </source>
</evidence>
<dbReference type="PIRSF" id="PIRSF001549">
    <property type="entry name" value="His-tRNA_synth"/>
    <property type="match status" value="1"/>
</dbReference>
<comment type="subunit">
    <text evidence="2 10">Homodimer.</text>
</comment>
<evidence type="ECO:0000256" key="4">
    <source>
        <dbReference type="ARBA" id="ARBA00022598"/>
    </source>
</evidence>
<keyword evidence="4 10" id="KW-0436">Ligase</keyword>
<dbReference type="CDD" id="cd00773">
    <property type="entry name" value="HisRS-like_core"/>
    <property type="match status" value="1"/>
</dbReference>
<gene>
    <name evidence="10" type="primary">hisS</name>
    <name evidence="14" type="ORF">HNP32_000846</name>
</gene>
<feature type="region of interest" description="Disordered" evidence="12">
    <location>
        <begin position="1"/>
        <end position="20"/>
    </location>
</feature>
<comment type="similarity">
    <text evidence="1 10">Belongs to the class-II aminoacyl-tRNA synthetase family.</text>
</comment>
<feature type="binding site" evidence="11">
    <location>
        <begin position="312"/>
        <end position="313"/>
    </location>
    <ligand>
        <name>L-histidine</name>
        <dbReference type="ChEBI" id="CHEBI:57595"/>
    </ligand>
</feature>
<accession>A0A7W7N3D7</accession>
<feature type="domain" description="Aminoacyl-transfer RNA synthetases class-II family profile" evidence="13">
    <location>
        <begin position="1"/>
        <end position="387"/>
    </location>
</feature>
<feature type="binding site" evidence="11">
    <location>
        <position position="141"/>
    </location>
    <ligand>
        <name>L-histidine</name>
        <dbReference type="ChEBI" id="CHEBI:57595"/>
    </ligand>
</feature>
<dbReference type="Gene3D" id="3.30.930.10">
    <property type="entry name" value="Bira Bifunctional Protein, Domain 2"/>
    <property type="match status" value="1"/>
</dbReference>
<evidence type="ECO:0000256" key="3">
    <source>
        <dbReference type="ARBA" id="ARBA00022490"/>
    </source>
</evidence>
<evidence type="ECO:0000256" key="5">
    <source>
        <dbReference type="ARBA" id="ARBA00022741"/>
    </source>
</evidence>
<evidence type="ECO:0000256" key="11">
    <source>
        <dbReference type="PIRSR" id="PIRSR001549-1"/>
    </source>
</evidence>
<feature type="binding site" evidence="11">
    <location>
        <position position="137"/>
    </location>
    <ligand>
        <name>L-histidine</name>
        <dbReference type="ChEBI" id="CHEBI:57595"/>
    </ligand>
</feature>
<evidence type="ECO:0000256" key="8">
    <source>
        <dbReference type="ARBA" id="ARBA00023146"/>
    </source>
</evidence>
<dbReference type="InterPro" id="IPR041715">
    <property type="entry name" value="HisRS-like_core"/>
</dbReference>
<dbReference type="NCBIfam" id="TIGR00442">
    <property type="entry name" value="hisS"/>
    <property type="match status" value="1"/>
</dbReference>
<comment type="caution">
    <text evidence="14">The sequence shown here is derived from an EMBL/GenBank/DDBJ whole genome shotgun (WGS) entry which is preliminary data.</text>
</comment>
<dbReference type="PROSITE" id="PS50862">
    <property type="entry name" value="AA_TRNA_LIGASE_II"/>
    <property type="match status" value="1"/>
</dbReference>
<comment type="catalytic activity">
    <reaction evidence="9 10">
        <text>tRNA(His) + L-histidine + ATP = L-histidyl-tRNA(His) + AMP + diphosphate + H(+)</text>
        <dbReference type="Rhea" id="RHEA:17313"/>
        <dbReference type="Rhea" id="RHEA-COMP:9665"/>
        <dbReference type="Rhea" id="RHEA-COMP:9689"/>
        <dbReference type="ChEBI" id="CHEBI:15378"/>
        <dbReference type="ChEBI" id="CHEBI:30616"/>
        <dbReference type="ChEBI" id="CHEBI:33019"/>
        <dbReference type="ChEBI" id="CHEBI:57595"/>
        <dbReference type="ChEBI" id="CHEBI:78442"/>
        <dbReference type="ChEBI" id="CHEBI:78527"/>
        <dbReference type="ChEBI" id="CHEBI:456215"/>
        <dbReference type="EC" id="6.1.1.21"/>
    </reaction>
</comment>
<dbReference type="InterPro" id="IPR004154">
    <property type="entry name" value="Anticodon-bd"/>
</dbReference>
<feature type="binding site" evidence="11">
    <location>
        <position position="308"/>
    </location>
    <ligand>
        <name>L-histidine</name>
        <dbReference type="ChEBI" id="CHEBI:57595"/>
    </ligand>
</feature>
<dbReference type="GO" id="GO:0005737">
    <property type="term" value="C:cytoplasm"/>
    <property type="evidence" value="ECO:0007669"/>
    <property type="project" value="UniProtKB-SubCell"/>
</dbReference>
<dbReference type="HAMAP" id="MF_00127">
    <property type="entry name" value="His_tRNA_synth"/>
    <property type="match status" value="1"/>
</dbReference>
<dbReference type="PANTHER" id="PTHR11476:SF7">
    <property type="entry name" value="HISTIDINE--TRNA LIGASE"/>
    <property type="match status" value="1"/>
</dbReference>